<protein>
    <submittedName>
        <fullName evidence="2">Uncharacterized protein</fullName>
    </submittedName>
</protein>
<sequence>MAGNAKAKTPAKGKGGQAAKAAGKRKPSSEIAKVIAARPVGRPPSYHPKLADLAHKLCKLGATDVEIADALEVDTPTLYRWKATHPEFCNALKLGKEAADERVVRSLYAKATGYSYDAVKILQHEGAPVIVPYREHVPPSDTAAIFWLKNRRPQEWRDKVEVAGSAENPLTLLIQEVQGRALKPVHIIPGEAEDA</sequence>
<evidence type="ECO:0000313" key="3">
    <source>
        <dbReference type="Proteomes" id="UP001305521"/>
    </source>
</evidence>
<feature type="region of interest" description="Disordered" evidence="1">
    <location>
        <begin position="1"/>
        <end position="30"/>
    </location>
</feature>
<accession>A0ABZ0PNL8</accession>
<dbReference type="EMBL" id="CP137852">
    <property type="protein sequence ID" value="WPB86918.1"/>
    <property type="molecule type" value="Genomic_DNA"/>
</dbReference>
<proteinExistence type="predicted"/>
<evidence type="ECO:0000256" key="1">
    <source>
        <dbReference type="SAM" id="MobiDB-lite"/>
    </source>
</evidence>
<gene>
    <name evidence="2" type="ORF">R9Z33_08570</name>
</gene>
<reference evidence="2 3" key="1">
    <citation type="submission" date="2023-11" db="EMBL/GenBank/DDBJ databases">
        <title>Arctic aerobic anoxygenic photoheterotroph Sediminicoccus rosea KRV36 adapts its photosynthesis to long days of polar summer.</title>
        <authorList>
            <person name="Tomasch J."/>
            <person name="Kopejtka K."/>
            <person name="Bily T."/>
            <person name="Gardiner A.T."/>
            <person name="Gardian Z."/>
            <person name="Shivaramu S."/>
            <person name="Koblizek M."/>
            <person name="Engelhardt F."/>
            <person name="Kaftan D."/>
        </authorList>
    </citation>
    <scope>NUCLEOTIDE SEQUENCE [LARGE SCALE GENOMIC DNA]</scope>
    <source>
        <strain evidence="2 3">R-30</strain>
    </source>
</reference>
<organism evidence="2 3">
    <name type="scientific">Sediminicoccus rosea</name>
    <dbReference type="NCBI Taxonomy" id="1225128"/>
    <lineage>
        <taxon>Bacteria</taxon>
        <taxon>Pseudomonadati</taxon>
        <taxon>Pseudomonadota</taxon>
        <taxon>Alphaproteobacteria</taxon>
        <taxon>Acetobacterales</taxon>
        <taxon>Roseomonadaceae</taxon>
        <taxon>Sediminicoccus</taxon>
    </lineage>
</organism>
<name>A0ABZ0PNL8_9PROT</name>
<dbReference type="Proteomes" id="UP001305521">
    <property type="component" value="Chromosome"/>
</dbReference>
<feature type="compositionally biased region" description="Low complexity" evidence="1">
    <location>
        <begin position="1"/>
        <end position="21"/>
    </location>
</feature>
<keyword evidence="3" id="KW-1185">Reference proteome</keyword>
<dbReference type="RefSeq" id="WP_318650875.1">
    <property type="nucleotide sequence ID" value="NZ_CP137852.1"/>
</dbReference>
<evidence type="ECO:0000313" key="2">
    <source>
        <dbReference type="EMBL" id="WPB86918.1"/>
    </source>
</evidence>
<dbReference type="Gene3D" id="1.10.10.60">
    <property type="entry name" value="Homeodomain-like"/>
    <property type="match status" value="1"/>
</dbReference>